<reference evidence="1 2" key="2">
    <citation type="journal article" date="2021" name="Int. J. Syst. Evol. Microbiol.">
        <title>Roseibium litorale sp. nov., isolated from a tidal flat sediment and proposal for the reclassification of Labrenzia polysiphoniae as Roseibium polysiphoniae comb. nov.</title>
        <authorList>
            <person name="Liu Y."/>
            <person name="Pei T."/>
            <person name="Du J."/>
            <person name="Chao M."/>
            <person name="Deng M.R."/>
            <person name="Zhu H."/>
        </authorList>
    </citation>
    <scope>NUCLEOTIDE SEQUENCE [LARGE SCALE GENOMIC DNA]</scope>
    <source>
        <strain evidence="1 2">4C16A</strain>
    </source>
</reference>
<name>A0ABR9CT55_9HYPH</name>
<evidence type="ECO:0000313" key="2">
    <source>
        <dbReference type="Proteomes" id="UP000632063"/>
    </source>
</evidence>
<protein>
    <recommendedName>
        <fullName evidence="3">DUF3168 domain-containing protein</fullName>
    </recommendedName>
</protein>
<reference evidence="2" key="1">
    <citation type="submission" date="2020-09" db="EMBL/GenBank/DDBJ databases">
        <title>The genome sequence of strain Labrenzia suaedae 4C16A.</title>
        <authorList>
            <person name="Liu Y."/>
        </authorList>
    </citation>
    <scope>NUCLEOTIDE SEQUENCE [LARGE SCALE GENOMIC DNA]</scope>
    <source>
        <strain evidence="2">4C16A</strain>
    </source>
</reference>
<proteinExistence type="predicted"/>
<dbReference type="EMBL" id="JACYXI010000019">
    <property type="protein sequence ID" value="MBD8894037.1"/>
    <property type="molecule type" value="Genomic_DNA"/>
</dbReference>
<evidence type="ECO:0000313" key="1">
    <source>
        <dbReference type="EMBL" id="MBD8894037.1"/>
    </source>
</evidence>
<dbReference type="Proteomes" id="UP000632063">
    <property type="component" value="Unassembled WGS sequence"/>
</dbReference>
<dbReference type="InterPro" id="IPR038512">
    <property type="entry name" value="GpU-like_sf"/>
</dbReference>
<sequence length="150" mass="16178">MAHIRTQVRQAITAALTGLPTTGTNCFTMRTYPTGSKQHPALLIYMPVERSQASAMGGGRRSLERFMTATIEAQAVGIGFDDELDQIALEVEKALFRSNRLGGLAVNLALQSTRLDLSDGKAGNERRSGVLTLEYLVEVDGPEGDPEAID</sequence>
<gene>
    <name evidence="1" type="ORF">IG616_21025</name>
</gene>
<dbReference type="Gene3D" id="3.30.70.1700">
    <property type="entry name" value="Phage minor tail protein U"/>
    <property type="match status" value="1"/>
</dbReference>
<keyword evidence="2" id="KW-1185">Reference proteome</keyword>
<accession>A0ABR9CT55</accession>
<evidence type="ECO:0008006" key="3">
    <source>
        <dbReference type="Google" id="ProtNLM"/>
    </source>
</evidence>
<dbReference type="RefSeq" id="WP_192150606.1">
    <property type="nucleotide sequence ID" value="NZ_JACYXI010000019.1"/>
</dbReference>
<comment type="caution">
    <text evidence="1">The sequence shown here is derived from an EMBL/GenBank/DDBJ whole genome shotgun (WGS) entry which is preliminary data.</text>
</comment>
<organism evidence="1 2">
    <name type="scientific">Roseibium litorale</name>
    <dbReference type="NCBI Taxonomy" id="2803841"/>
    <lineage>
        <taxon>Bacteria</taxon>
        <taxon>Pseudomonadati</taxon>
        <taxon>Pseudomonadota</taxon>
        <taxon>Alphaproteobacteria</taxon>
        <taxon>Hyphomicrobiales</taxon>
        <taxon>Stappiaceae</taxon>
        <taxon>Roseibium</taxon>
    </lineage>
</organism>